<dbReference type="AlphaFoldDB" id="A0A177C463"/>
<protein>
    <recommendedName>
        <fullName evidence="3">F-box domain-containing protein</fullName>
    </recommendedName>
</protein>
<dbReference type="GeneID" id="28763858"/>
<dbReference type="RefSeq" id="XP_018032316.1">
    <property type="nucleotide sequence ID" value="XM_018180372.1"/>
</dbReference>
<evidence type="ECO:0000313" key="1">
    <source>
        <dbReference type="EMBL" id="OAG01951.1"/>
    </source>
</evidence>
<evidence type="ECO:0008006" key="3">
    <source>
        <dbReference type="Google" id="ProtNLM"/>
    </source>
</evidence>
<keyword evidence="2" id="KW-1185">Reference proteome</keyword>
<name>A0A177C463_9PLEO</name>
<dbReference type="Proteomes" id="UP000077069">
    <property type="component" value="Unassembled WGS sequence"/>
</dbReference>
<accession>A0A177C463</accession>
<gene>
    <name evidence="1" type="ORF">CC84DRAFT_1178927</name>
</gene>
<evidence type="ECO:0000313" key="2">
    <source>
        <dbReference type="Proteomes" id="UP000077069"/>
    </source>
</evidence>
<organism evidence="1 2">
    <name type="scientific">Paraphaeosphaeria sporulosa</name>
    <dbReference type="NCBI Taxonomy" id="1460663"/>
    <lineage>
        <taxon>Eukaryota</taxon>
        <taxon>Fungi</taxon>
        <taxon>Dikarya</taxon>
        <taxon>Ascomycota</taxon>
        <taxon>Pezizomycotina</taxon>
        <taxon>Dothideomycetes</taxon>
        <taxon>Pleosporomycetidae</taxon>
        <taxon>Pleosporales</taxon>
        <taxon>Massarineae</taxon>
        <taxon>Didymosphaeriaceae</taxon>
        <taxon>Paraphaeosphaeria</taxon>
    </lineage>
</organism>
<dbReference type="OrthoDB" id="5229512at2759"/>
<reference evidence="1 2" key="1">
    <citation type="submission" date="2016-05" db="EMBL/GenBank/DDBJ databases">
        <title>Comparative analysis of secretome profiles of manganese(II)-oxidizing ascomycete fungi.</title>
        <authorList>
            <consortium name="DOE Joint Genome Institute"/>
            <person name="Zeiner C.A."/>
            <person name="Purvine S.O."/>
            <person name="Zink E.M."/>
            <person name="Wu S."/>
            <person name="Pasa-Tolic L."/>
            <person name="Chaput D.L."/>
            <person name="Haridas S."/>
            <person name="Grigoriev I.V."/>
            <person name="Santelli C.M."/>
            <person name="Hansel C.M."/>
        </authorList>
    </citation>
    <scope>NUCLEOTIDE SEQUENCE [LARGE SCALE GENOMIC DNA]</scope>
    <source>
        <strain evidence="1 2">AP3s5-JAC2a</strain>
    </source>
</reference>
<dbReference type="InParanoid" id="A0A177C463"/>
<proteinExistence type="predicted"/>
<sequence>MKSFLDLPGEIRNMIYTQVILDILSKPHDFHSFDKCTVPKSAFALAQVNKQLRKEYLDTYFRGLTFVIKWPNFNIPVAQTFLATGTTGAQPAALWLRVGSGTSRDEYSEIDILSLVWLARRVGSHNYERHVAISATENNLQDEVVALFVNRLGSLVHALTRYDKVSFCQSKAPREHTTSFGPFTHVYVYQGIKSSVDEAWNLEVLIVLEEPWKTLAKHEWNVLVMIYSALRRLPGATVHVKEKIDGVVRRYVCEHKNGSGLCVISVAECTESATTE</sequence>
<dbReference type="EMBL" id="KV441556">
    <property type="protein sequence ID" value="OAG01951.1"/>
    <property type="molecule type" value="Genomic_DNA"/>
</dbReference>